<keyword evidence="1" id="KW-1133">Transmembrane helix</keyword>
<gene>
    <name evidence="2" type="ORF">Fcan01_20972</name>
</gene>
<keyword evidence="1" id="KW-0812">Transmembrane</keyword>
<name>A0A226DIC1_FOLCA</name>
<feature type="transmembrane region" description="Helical" evidence="1">
    <location>
        <begin position="289"/>
        <end position="312"/>
    </location>
</feature>
<protein>
    <submittedName>
        <fullName evidence="2">Uncharacterized protein</fullName>
    </submittedName>
</protein>
<keyword evidence="1" id="KW-0472">Membrane</keyword>
<reference evidence="2 3" key="1">
    <citation type="submission" date="2015-12" db="EMBL/GenBank/DDBJ databases">
        <title>The genome of Folsomia candida.</title>
        <authorList>
            <person name="Faddeeva A."/>
            <person name="Derks M.F."/>
            <person name="Anvar Y."/>
            <person name="Smit S."/>
            <person name="Van Straalen N."/>
            <person name="Roelofs D."/>
        </authorList>
    </citation>
    <scope>NUCLEOTIDE SEQUENCE [LARGE SCALE GENOMIC DNA]</scope>
    <source>
        <strain evidence="2 3">VU population</strain>
        <tissue evidence="2">Whole body</tissue>
    </source>
</reference>
<keyword evidence="3" id="KW-1185">Reference proteome</keyword>
<feature type="transmembrane region" description="Helical" evidence="1">
    <location>
        <begin position="220"/>
        <end position="240"/>
    </location>
</feature>
<proteinExistence type="predicted"/>
<feature type="transmembrane region" description="Helical" evidence="1">
    <location>
        <begin position="65"/>
        <end position="87"/>
    </location>
</feature>
<feature type="transmembrane region" description="Helical" evidence="1">
    <location>
        <begin position="130"/>
        <end position="152"/>
    </location>
</feature>
<evidence type="ECO:0000256" key="1">
    <source>
        <dbReference type="SAM" id="Phobius"/>
    </source>
</evidence>
<organism evidence="2 3">
    <name type="scientific">Folsomia candida</name>
    <name type="common">Springtail</name>
    <dbReference type="NCBI Taxonomy" id="158441"/>
    <lineage>
        <taxon>Eukaryota</taxon>
        <taxon>Metazoa</taxon>
        <taxon>Ecdysozoa</taxon>
        <taxon>Arthropoda</taxon>
        <taxon>Hexapoda</taxon>
        <taxon>Collembola</taxon>
        <taxon>Entomobryomorpha</taxon>
        <taxon>Isotomoidea</taxon>
        <taxon>Isotomidae</taxon>
        <taxon>Proisotominae</taxon>
        <taxon>Folsomia</taxon>
    </lineage>
</organism>
<evidence type="ECO:0000313" key="3">
    <source>
        <dbReference type="Proteomes" id="UP000198287"/>
    </source>
</evidence>
<feature type="transmembrane region" description="Helical" evidence="1">
    <location>
        <begin position="189"/>
        <end position="208"/>
    </location>
</feature>
<dbReference type="Proteomes" id="UP000198287">
    <property type="component" value="Unassembled WGS sequence"/>
</dbReference>
<accession>A0A226DIC1</accession>
<evidence type="ECO:0000313" key="2">
    <source>
        <dbReference type="EMBL" id="OXA44584.1"/>
    </source>
</evidence>
<dbReference type="AlphaFoldDB" id="A0A226DIC1"/>
<sequence>MDIFWLGFMPLTYYINFEAKLGIWLRRNEMVTLFRWMVSFDKELEAARFKNFESPTNLESRLANFIVKTTACMNVTFNLVVALIYIVKPTAPQYLYSSWSEVGKPEWMNMTVYLISLAFEVFTKTADIMSYFIMQMWFLLSVAYLIFVMSTVRKSTNSLPRRFSWYRCLYLINLQHNGCYLATMFPFRYVFMAGSLVSVGFIMLRLYAEISFPEQLMTALMFITFLFTAFFYLHISGKVLKNSGNLREKLRRLAGVGVWSTKERKLLIKEVKSLQSFGLRVGSIRATSYIALNAFFSTVASGFTTVLVTFPVDEV</sequence>
<comment type="caution">
    <text evidence="2">The sequence shown here is derived from an EMBL/GenBank/DDBJ whole genome shotgun (WGS) entry which is preliminary data.</text>
</comment>
<dbReference type="EMBL" id="LNIX01000019">
    <property type="protein sequence ID" value="OXA44584.1"/>
    <property type="molecule type" value="Genomic_DNA"/>
</dbReference>